<evidence type="ECO:0000313" key="2">
    <source>
        <dbReference type="Proteomes" id="UP001183388"/>
    </source>
</evidence>
<keyword evidence="2" id="KW-1185">Reference proteome</keyword>
<dbReference type="RefSeq" id="WP_311630360.1">
    <property type="nucleotide sequence ID" value="NZ_JAVREN010000011.1"/>
</dbReference>
<comment type="caution">
    <text evidence="1">The sequence shown here is derived from an EMBL/GenBank/DDBJ whole genome shotgun (WGS) entry which is preliminary data.</text>
</comment>
<reference evidence="2" key="1">
    <citation type="submission" date="2023-07" db="EMBL/GenBank/DDBJ databases">
        <title>30 novel species of actinomycetes from the DSMZ collection.</title>
        <authorList>
            <person name="Nouioui I."/>
        </authorList>
    </citation>
    <scope>NUCLEOTIDE SEQUENCE [LARGE SCALE GENOMIC DNA]</scope>
    <source>
        <strain evidence="2">DSM 44917</strain>
    </source>
</reference>
<gene>
    <name evidence="1" type="ORF">RM780_10615</name>
</gene>
<proteinExistence type="predicted"/>
<name>A0ABU2L764_9ACTN</name>
<accession>A0ABU2L764</accession>
<protein>
    <submittedName>
        <fullName evidence="1">Uncharacterized protein</fullName>
    </submittedName>
</protein>
<evidence type="ECO:0000313" key="1">
    <source>
        <dbReference type="EMBL" id="MDT0307415.1"/>
    </source>
</evidence>
<organism evidence="1 2">
    <name type="scientific">Streptomyces boetiae</name>
    <dbReference type="NCBI Taxonomy" id="3075541"/>
    <lineage>
        <taxon>Bacteria</taxon>
        <taxon>Bacillati</taxon>
        <taxon>Actinomycetota</taxon>
        <taxon>Actinomycetes</taxon>
        <taxon>Kitasatosporales</taxon>
        <taxon>Streptomycetaceae</taxon>
        <taxon>Streptomyces</taxon>
    </lineage>
</organism>
<dbReference type="EMBL" id="JAVREN010000011">
    <property type="protein sequence ID" value="MDT0307415.1"/>
    <property type="molecule type" value="Genomic_DNA"/>
</dbReference>
<dbReference type="Proteomes" id="UP001183388">
    <property type="component" value="Unassembled WGS sequence"/>
</dbReference>
<sequence>MPVRTWLPADGEGVRVLPCGRWFDAVEVYGAAGPRTLTLLGERSGPVIEDQARGVLHWLIAPGSGDAWLPPAAPGIRVLGAGHQLAVPPAAWTRGPATRWLLPPRGTCLTDVRRLCDAMTAAAAGTVTVP</sequence>